<feature type="domain" description="Amidohydrolase-related" evidence="1">
    <location>
        <begin position="105"/>
        <end position="482"/>
    </location>
</feature>
<dbReference type="RefSeq" id="WP_190850176.1">
    <property type="nucleotide sequence ID" value="NZ_AP023440.1"/>
</dbReference>
<dbReference type="GO" id="GO:0016810">
    <property type="term" value="F:hydrolase activity, acting on carbon-nitrogen (but not peptide) bonds"/>
    <property type="evidence" value="ECO:0007669"/>
    <property type="project" value="InterPro"/>
</dbReference>
<dbReference type="SUPFAM" id="SSF51556">
    <property type="entry name" value="Metallo-dependent hydrolases"/>
    <property type="match status" value="1"/>
</dbReference>
<name>A0A7G1NW50_9ACTN</name>
<dbReference type="Gene3D" id="2.30.40.10">
    <property type="entry name" value="Urease, subunit C, domain 1"/>
    <property type="match status" value="1"/>
</dbReference>
<dbReference type="Proteomes" id="UP000516444">
    <property type="component" value="Chromosome"/>
</dbReference>
<dbReference type="PROSITE" id="PS51318">
    <property type="entry name" value="TAT"/>
    <property type="match status" value="1"/>
</dbReference>
<dbReference type="EMBL" id="AP023440">
    <property type="protein sequence ID" value="BCL27623.1"/>
    <property type="molecule type" value="Genomic_DNA"/>
</dbReference>
<protein>
    <submittedName>
        <fullName evidence="2">Amidohydrolase</fullName>
    </submittedName>
</protein>
<dbReference type="PANTHER" id="PTHR43135">
    <property type="entry name" value="ALPHA-D-RIBOSE 1-METHYLPHOSPHONATE 5-TRIPHOSPHATE DIPHOSPHATASE"/>
    <property type="match status" value="1"/>
</dbReference>
<dbReference type="InterPro" id="IPR006680">
    <property type="entry name" value="Amidohydro-rel"/>
</dbReference>
<dbReference type="InterPro" id="IPR011059">
    <property type="entry name" value="Metal-dep_hydrolase_composite"/>
</dbReference>
<dbReference type="InterPro" id="IPR032466">
    <property type="entry name" value="Metal_Hydrolase"/>
</dbReference>
<evidence type="ECO:0000259" key="1">
    <source>
        <dbReference type="Pfam" id="PF01979"/>
    </source>
</evidence>
<dbReference type="InterPro" id="IPR051781">
    <property type="entry name" value="Metallo-dep_Hydrolase"/>
</dbReference>
<accession>A0A7G1NW50</accession>
<evidence type="ECO:0000313" key="3">
    <source>
        <dbReference type="Proteomes" id="UP000516444"/>
    </source>
</evidence>
<dbReference type="AlphaFoldDB" id="A0A7G1NW50"/>
<dbReference type="Gene3D" id="3.20.20.140">
    <property type="entry name" value="Metal-dependent hydrolases"/>
    <property type="match status" value="2"/>
</dbReference>
<evidence type="ECO:0000313" key="2">
    <source>
        <dbReference type="EMBL" id="BCL27623.1"/>
    </source>
</evidence>
<dbReference type="PANTHER" id="PTHR43135:SF3">
    <property type="entry name" value="ALPHA-D-RIBOSE 1-METHYLPHOSPHONATE 5-TRIPHOSPHATE DIPHOSPHATASE"/>
    <property type="match status" value="1"/>
</dbReference>
<dbReference type="SUPFAM" id="SSF51338">
    <property type="entry name" value="Composite domain of metallo-dependent hydrolases"/>
    <property type="match status" value="1"/>
</dbReference>
<keyword evidence="3" id="KW-1185">Reference proteome</keyword>
<reference evidence="2 3" key="1">
    <citation type="journal article" date="2014" name="Int. J. Syst. Evol. Microbiol.">
        <title>Complete genome sequence of Corynebacterium casei LMG S-19264T (=DSM 44701T), isolated from a smear-ripened cheese.</title>
        <authorList>
            <consortium name="US DOE Joint Genome Institute (JGI-PGF)"/>
            <person name="Walter F."/>
            <person name="Albersmeier A."/>
            <person name="Kalinowski J."/>
            <person name="Ruckert C."/>
        </authorList>
    </citation>
    <scope>NUCLEOTIDE SEQUENCE [LARGE SCALE GENOMIC DNA]</scope>
    <source>
        <strain evidence="2 3">JCM 4677</strain>
    </source>
</reference>
<proteinExistence type="predicted"/>
<gene>
    <name evidence="2" type="ORF">GCM10017557_24820</name>
</gene>
<dbReference type="Pfam" id="PF01979">
    <property type="entry name" value="Amidohydro_1"/>
    <property type="match status" value="1"/>
</dbReference>
<sequence>MAAGLSRRRVLGAGIGIGAGLTAGAMSAPAAHAMAHDAMAHTVAHTARSGSTVAITGTTVIDTAGGRPRRDVTVLVRGDRIAAIGTAREVRVPADAQVVDGRGKFVVPGFIDSHVHGSGQEEIDPPLFLVNGVTTVRDLNGQALLYDWRDRVAAGTLFGPRSVVASSVLDGNPSLLAGLGAPYVEVANAKEARAAVRAAVAGGADFIKVYVRLTPDAYHAIADESRRLGVPFVGHTPDAISLTEASAAGQRSFEHVYTNWFATSSEEEEIRRRLAEISVGGGEYNSWFNQTHPLEVRAARTFDPARARKVFRRLAADGSHQVPTLAQHRVFDLPESVALHDDRLRYLPAATRDGWQAQLEQVYLAGRSAQDVAEHQELFRARLRWVAAAHRAGVPVLAGTDTGTAYVYPGFSLHDELENLVEAGFSPLQALQAATVAPARFLGLRDVGTVRRDAIADLAVLDADPLADIRNTRRVHAVVVRGMLISADRRERMLGDIEAAAATGTLSERLAGCACTQVPQAA</sequence>
<dbReference type="InterPro" id="IPR006311">
    <property type="entry name" value="TAT_signal"/>
</dbReference>
<organism evidence="2 3">
    <name type="scientific">Streptomyces aurantiacus</name>
    <dbReference type="NCBI Taxonomy" id="47760"/>
    <lineage>
        <taxon>Bacteria</taxon>
        <taxon>Bacillati</taxon>
        <taxon>Actinomycetota</taxon>
        <taxon>Actinomycetes</taxon>
        <taxon>Kitasatosporales</taxon>
        <taxon>Streptomycetaceae</taxon>
        <taxon>Streptomyces</taxon>
        <taxon>Streptomyces aurantiacus group</taxon>
    </lineage>
</organism>
<dbReference type="KEGG" id="sgm:GCM10017557_24820"/>